<accession>A0ABW5YDN6</accession>
<reference evidence="3" key="1">
    <citation type="journal article" date="2019" name="Int. J. Syst. Evol. Microbiol.">
        <title>The Global Catalogue of Microorganisms (GCM) 10K type strain sequencing project: providing services to taxonomists for standard genome sequencing and annotation.</title>
        <authorList>
            <consortium name="The Broad Institute Genomics Platform"/>
            <consortium name="The Broad Institute Genome Sequencing Center for Infectious Disease"/>
            <person name="Wu L."/>
            <person name="Ma J."/>
        </authorList>
    </citation>
    <scope>NUCLEOTIDE SEQUENCE [LARGE SCALE GENOMIC DNA]</scope>
    <source>
        <strain evidence="3">KCTC 22437</strain>
    </source>
</reference>
<organism evidence="2 3">
    <name type="scientific">Mucilaginibacter ximonensis</name>
    <dbReference type="NCBI Taxonomy" id="538021"/>
    <lineage>
        <taxon>Bacteria</taxon>
        <taxon>Pseudomonadati</taxon>
        <taxon>Bacteroidota</taxon>
        <taxon>Sphingobacteriia</taxon>
        <taxon>Sphingobacteriales</taxon>
        <taxon>Sphingobacteriaceae</taxon>
        <taxon>Mucilaginibacter</taxon>
    </lineage>
</organism>
<evidence type="ECO:0000313" key="2">
    <source>
        <dbReference type="EMBL" id="MFD2873385.1"/>
    </source>
</evidence>
<comment type="caution">
    <text evidence="2">The sequence shown here is derived from an EMBL/GenBank/DDBJ whole genome shotgun (WGS) entry which is preliminary data.</text>
</comment>
<dbReference type="Proteomes" id="UP001597557">
    <property type="component" value="Unassembled WGS sequence"/>
</dbReference>
<dbReference type="RefSeq" id="WP_377186059.1">
    <property type="nucleotide sequence ID" value="NZ_JBHUPD010000002.1"/>
</dbReference>
<sequence>MKTQSDGKDRIEHLRTAAEKQNAIEEKLDELINLLAENDFDSETVKQYQHKLNAAFENKMATAEDLKAFKVIDTITDASREELLDEFSTLLESHSFDSKTSTKYLKAERSNKLIMMIIGIIMITLGFAMIIMPAPPYFEMFTIFYFNQDDGVTLMDLISLVIVFAGIYVLVRSMYNKNHKSR</sequence>
<keyword evidence="1" id="KW-1133">Transmembrane helix</keyword>
<dbReference type="EMBL" id="JBHUPD010000002">
    <property type="protein sequence ID" value="MFD2873385.1"/>
    <property type="molecule type" value="Genomic_DNA"/>
</dbReference>
<feature type="transmembrane region" description="Helical" evidence="1">
    <location>
        <begin position="113"/>
        <end position="132"/>
    </location>
</feature>
<evidence type="ECO:0000313" key="3">
    <source>
        <dbReference type="Proteomes" id="UP001597557"/>
    </source>
</evidence>
<keyword evidence="1" id="KW-0812">Transmembrane</keyword>
<evidence type="ECO:0008006" key="4">
    <source>
        <dbReference type="Google" id="ProtNLM"/>
    </source>
</evidence>
<keyword evidence="1" id="KW-0472">Membrane</keyword>
<evidence type="ECO:0000256" key="1">
    <source>
        <dbReference type="SAM" id="Phobius"/>
    </source>
</evidence>
<name>A0ABW5YDN6_9SPHI</name>
<proteinExistence type="predicted"/>
<gene>
    <name evidence="2" type="ORF">ACFS5N_12945</name>
</gene>
<feature type="transmembrane region" description="Helical" evidence="1">
    <location>
        <begin position="152"/>
        <end position="171"/>
    </location>
</feature>
<keyword evidence="3" id="KW-1185">Reference proteome</keyword>
<protein>
    <recommendedName>
        <fullName evidence="4">DUF1700 domain-containing protein</fullName>
    </recommendedName>
</protein>